<evidence type="ECO:0000313" key="4">
    <source>
        <dbReference type="Proteomes" id="UP000030763"/>
    </source>
</evidence>
<feature type="compositionally biased region" description="Low complexity" evidence="1">
    <location>
        <begin position="67"/>
        <end position="78"/>
    </location>
</feature>
<dbReference type="GeneID" id="25339145"/>
<gene>
    <name evidence="3" type="ORF">EMWEY_00051590</name>
</gene>
<feature type="region of interest" description="Disordered" evidence="1">
    <location>
        <begin position="67"/>
        <end position="182"/>
    </location>
</feature>
<dbReference type="RefSeq" id="XP_013335179.1">
    <property type="nucleotide sequence ID" value="XM_013479725.1"/>
</dbReference>
<keyword evidence="4" id="KW-1185">Reference proteome</keyword>
<name>U6M664_EIMMA</name>
<feature type="transmembrane region" description="Helical" evidence="2">
    <location>
        <begin position="219"/>
        <end position="241"/>
    </location>
</feature>
<dbReference type="VEuPathDB" id="ToxoDB:EMWEY_00051590"/>
<feature type="compositionally biased region" description="Basic and acidic residues" evidence="1">
    <location>
        <begin position="297"/>
        <end position="312"/>
    </location>
</feature>
<dbReference type="AlphaFoldDB" id="U6M664"/>
<organism evidence="3 4">
    <name type="scientific">Eimeria maxima</name>
    <name type="common">Coccidian parasite</name>
    <dbReference type="NCBI Taxonomy" id="5804"/>
    <lineage>
        <taxon>Eukaryota</taxon>
        <taxon>Sar</taxon>
        <taxon>Alveolata</taxon>
        <taxon>Apicomplexa</taxon>
        <taxon>Conoidasida</taxon>
        <taxon>Coccidia</taxon>
        <taxon>Eucoccidiorida</taxon>
        <taxon>Eimeriorina</taxon>
        <taxon>Eimeriidae</taxon>
        <taxon>Eimeria</taxon>
    </lineage>
</organism>
<protein>
    <submittedName>
        <fullName evidence="3">Acetyltransferase domain-containing protein, putative</fullName>
    </submittedName>
</protein>
<keyword evidence="2" id="KW-1133">Transmembrane helix</keyword>
<reference evidence="3" key="2">
    <citation type="submission" date="2013-10" db="EMBL/GenBank/DDBJ databases">
        <authorList>
            <person name="Aslett M."/>
        </authorList>
    </citation>
    <scope>NUCLEOTIDE SEQUENCE [LARGE SCALE GENOMIC DNA]</scope>
    <source>
        <strain evidence="3">Weybridge</strain>
    </source>
</reference>
<accession>U6M664</accession>
<proteinExistence type="predicted"/>
<evidence type="ECO:0000256" key="1">
    <source>
        <dbReference type="SAM" id="MobiDB-lite"/>
    </source>
</evidence>
<feature type="region of interest" description="Disordered" evidence="1">
    <location>
        <begin position="254"/>
        <end position="325"/>
    </location>
</feature>
<keyword evidence="2" id="KW-0472">Membrane</keyword>
<evidence type="ECO:0000313" key="3">
    <source>
        <dbReference type="EMBL" id="CDJ58533.1"/>
    </source>
</evidence>
<dbReference type="GO" id="GO:0016740">
    <property type="term" value="F:transferase activity"/>
    <property type="evidence" value="ECO:0007669"/>
    <property type="project" value="UniProtKB-KW"/>
</dbReference>
<keyword evidence="2" id="KW-0812">Transmembrane</keyword>
<feature type="region of interest" description="Disordered" evidence="1">
    <location>
        <begin position="19"/>
        <end position="38"/>
    </location>
</feature>
<keyword evidence="3" id="KW-0808">Transferase</keyword>
<dbReference type="EMBL" id="HG719710">
    <property type="protein sequence ID" value="CDJ58533.1"/>
    <property type="molecule type" value="Genomic_DNA"/>
</dbReference>
<dbReference type="OrthoDB" id="10628803at2759"/>
<evidence type="ECO:0000256" key="2">
    <source>
        <dbReference type="SAM" id="Phobius"/>
    </source>
</evidence>
<feature type="compositionally biased region" description="Basic and acidic residues" evidence="1">
    <location>
        <begin position="126"/>
        <end position="146"/>
    </location>
</feature>
<dbReference type="Proteomes" id="UP000030763">
    <property type="component" value="Unassembled WGS sequence"/>
</dbReference>
<sequence>MLDKQIAFEQATLRRLLEKERRPARLPPPPIGAPIFRGITGAPQPQLVTAPPTPVAAYSTPALVVEGAPGAPGAPRGPLTEGIDEAGGSPRPPKREVEDEVPLGPPMLSQGGGEGPPPSFPSGVSEDTRINPGRSREEAYKEEKETGGTGGETGEAARKETDRGGVQQDSIHHTARQQQQGTIPAAAVETLKQAQPDGAATAEVPAAAAAAAADTTMPWYKTVAGIGLILISTALLLLFCFRCYMKRREQGVGGPLGGGPPNSTLGAPGQGVQQQQQGIKEENKGKRPSSAAYSHLSDQHNVRDPENGHWWDQEEEEETNAFGPS</sequence>
<reference evidence="3" key="1">
    <citation type="submission" date="2013-10" db="EMBL/GenBank/DDBJ databases">
        <title>Genomic analysis of the causative agents of coccidiosis in chickens.</title>
        <authorList>
            <person name="Reid A.J."/>
            <person name="Blake D."/>
            <person name="Billington K."/>
            <person name="Browne H."/>
            <person name="Dunn M."/>
            <person name="Hung S."/>
            <person name="Kawahara F."/>
            <person name="Miranda-Saavedra D."/>
            <person name="Mourier T."/>
            <person name="Nagra H."/>
            <person name="Otto T.D."/>
            <person name="Rawlings N."/>
            <person name="Sanchez A."/>
            <person name="Sanders M."/>
            <person name="Subramaniam C."/>
            <person name="Tay Y."/>
            <person name="Dear P."/>
            <person name="Doerig C."/>
            <person name="Gruber A."/>
            <person name="Parkinson J."/>
            <person name="Shirley M."/>
            <person name="Wan K.L."/>
            <person name="Berriman M."/>
            <person name="Tomley F."/>
            <person name="Pain A."/>
        </authorList>
    </citation>
    <scope>NUCLEOTIDE SEQUENCE [LARGE SCALE GENOMIC DNA]</scope>
    <source>
        <strain evidence="3">Weybridge</strain>
    </source>
</reference>